<dbReference type="Proteomes" id="UP000182284">
    <property type="component" value="Unassembled WGS sequence"/>
</dbReference>
<comment type="similarity">
    <text evidence="1">Belongs to the LptD family.</text>
</comment>
<gene>
    <name evidence="1" type="primary">lptD</name>
    <name evidence="3" type="ORF">SAMN04488117_11553</name>
</gene>
<evidence type="ECO:0000313" key="3">
    <source>
        <dbReference type="EMBL" id="SDG27003.1"/>
    </source>
</evidence>
<dbReference type="OrthoDB" id="9760225at2"/>
<dbReference type="GO" id="GO:0009279">
    <property type="term" value="C:cell outer membrane"/>
    <property type="evidence" value="ECO:0007669"/>
    <property type="project" value="UniProtKB-SubCell"/>
</dbReference>
<evidence type="ECO:0000259" key="2">
    <source>
        <dbReference type="Pfam" id="PF04453"/>
    </source>
</evidence>
<keyword evidence="1" id="KW-0472">Membrane</keyword>
<reference evidence="3 4" key="1">
    <citation type="submission" date="2016-10" db="EMBL/GenBank/DDBJ databases">
        <authorList>
            <person name="de Groot N.N."/>
        </authorList>
    </citation>
    <scope>NUCLEOTIDE SEQUENCE [LARGE SCALE GENOMIC DNA]</scope>
    <source>
        <strain evidence="3 4">DSM 27375</strain>
    </source>
</reference>
<dbReference type="InterPro" id="IPR050218">
    <property type="entry name" value="LptD"/>
</dbReference>
<proteinExistence type="inferred from homology"/>
<feature type="chain" id="PRO_5010389114" description="LPS-assembly protein LptD" evidence="1">
    <location>
        <begin position="31"/>
        <end position="735"/>
    </location>
</feature>
<dbReference type="PANTHER" id="PTHR30189:SF1">
    <property type="entry name" value="LPS-ASSEMBLY PROTEIN LPTD"/>
    <property type="match status" value="1"/>
</dbReference>
<accession>A0A1G7SVD1</accession>
<evidence type="ECO:0000313" key="4">
    <source>
        <dbReference type="Proteomes" id="UP000182284"/>
    </source>
</evidence>
<dbReference type="AlphaFoldDB" id="A0A1G7SVD1"/>
<protein>
    <recommendedName>
        <fullName evidence="1">LPS-assembly protein LptD</fullName>
    </recommendedName>
</protein>
<evidence type="ECO:0000256" key="1">
    <source>
        <dbReference type="HAMAP-Rule" id="MF_01411"/>
    </source>
</evidence>
<feature type="domain" description="LptD C-terminal" evidence="2">
    <location>
        <begin position="294"/>
        <end position="660"/>
    </location>
</feature>
<dbReference type="HAMAP" id="MF_01411">
    <property type="entry name" value="LPS_assembly_LptD"/>
    <property type="match status" value="1"/>
</dbReference>
<organism evidence="3 4">
    <name type="scientific">Celeribacter baekdonensis</name>
    <dbReference type="NCBI Taxonomy" id="875171"/>
    <lineage>
        <taxon>Bacteria</taxon>
        <taxon>Pseudomonadati</taxon>
        <taxon>Pseudomonadota</taxon>
        <taxon>Alphaproteobacteria</taxon>
        <taxon>Rhodobacterales</taxon>
        <taxon>Roseobacteraceae</taxon>
        <taxon>Celeribacter</taxon>
    </lineage>
</organism>
<dbReference type="GO" id="GO:0043165">
    <property type="term" value="P:Gram-negative-bacterium-type cell outer membrane assembly"/>
    <property type="evidence" value="ECO:0007669"/>
    <property type="project" value="UniProtKB-UniRule"/>
</dbReference>
<dbReference type="InterPro" id="IPR007543">
    <property type="entry name" value="LptD_C"/>
</dbReference>
<feature type="signal peptide" evidence="1">
    <location>
        <begin position="1"/>
        <end position="30"/>
    </location>
</feature>
<dbReference type="EMBL" id="FNBL01000015">
    <property type="protein sequence ID" value="SDG27003.1"/>
    <property type="molecule type" value="Genomic_DNA"/>
</dbReference>
<comment type="function">
    <text evidence="1">Involved in the assembly of lipopolysaccharide (LPS) at the surface of the outer membrane.</text>
</comment>
<keyword evidence="1" id="KW-0732">Signal</keyword>
<name>A0A1G7SVD1_9RHOB</name>
<sequence precursor="true">MTVSPLPPKRPLRPARLALALALSFGFGLALPDAQTGAALAQDSQDDQALPTALLADSVSFDGTVLIATGAVEVIQGTMRLTASRITFNQSTGQLQIDGPIRLTESGGDTVILASSADLDTGLKNGIMTSARMVIDRQLQLAAARLDVVDGRYLRLSKAVASTCEVCAARPVPLWEIRAREVIHDSEAHQLYFTNAQLRIADVPVLWLPHLRIPDPTLKRARGFLTPELHTDSTLGTGIETPYFIPLGDSRDLTISPYIATKTTTLGLRYRQAFARGEIEVNGAVSSDDTRDGTRAYLFAEGAWHLGNGFEFSADLRAASDIAYLVDYGIYDGDFLPSRLALTRYSKGEAFDAQLIHMRTLRAADLGIEDTLPFFLGEVMYERRVDPGAIPGALTFGLSASSSYRDSEVDIDGYDVLRLGAEAAWITSAVFGPGLKWDSTAAAYVDAYAMHQNSTYEDTVARFTGSLESKLSWPLTRTTATGASELIEPMIQLGWSDSIGGDVPNTDSTLVEFDEGNLMTLARFPGADRRATGVTAAAGLHFAHYAETTQYEITLGRVLYLDDSAAYSDASGLSTTQSDWLLGASVAFDTGLDTSLAFHTRSLFDDAFDLTKWETRLDYMRPRYTLGASYAYVVADALEYRDTALNEFGLDGTFRLAKNWTANLEYLYDFTEDEATRTGLGFQFENECARVRFKVSRRYSDTDALDPTTRYSLSIGFGAYGANGKKDTSCGFGAL</sequence>
<dbReference type="RefSeq" id="WP_083351897.1">
    <property type="nucleotide sequence ID" value="NZ_FNBL01000015.1"/>
</dbReference>
<comment type="subcellular location">
    <subcellularLocation>
        <location evidence="1">Cell outer membrane</location>
    </subcellularLocation>
</comment>
<comment type="caution">
    <text evidence="1">Lacks conserved residue(s) required for the propagation of feature annotation.</text>
</comment>
<dbReference type="PANTHER" id="PTHR30189">
    <property type="entry name" value="LPS-ASSEMBLY PROTEIN"/>
    <property type="match status" value="1"/>
</dbReference>
<dbReference type="GO" id="GO:1990351">
    <property type="term" value="C:transporter complex"/>
    <property type="evidence" value="ECO:0007669"/>
    <property type="project" value="TreeGrafter"/>
</dbReference>
<dbReference type="Pfam" id="PF04453">
    <property type="entry name" value="LptD"/>
    <property type="match status" value="1"/>
</dbReference>
<keyword evidence="1" id="KW-0998">Cell outer membrane</keyword>
<comment type="subunit">
    <text evidence="1">Component of the lipopolysaccharide transport and assembly complex.</text>
</comment>
<dbReference type="GO" id="GO:0015920">
    <property type="term" value="P:lipopolysaccharide transport"/>
    <property type="evidence" value="ECO:0007669"/>
    <property type="project" value="InterPro"/>
</dbReference>
<dbReference type="InterPro" id="IPR020889">
    <property type="entry name" value="LipoPS_assembly_LptD"/>
</dbReference>